<dbReference type="PANTHER" id="PTHR44591">
    <property type="entry name" value="STRESS RESPONSE REGULATOR PROTEIN 1"/>
    <property type="match status" value="1"/>
</dbReference>
<dbReference type="Proteomes" id="UP000017819">
    <property type="component" value="Unassembled WGS sequence"/>
</dbReference>
<dbReference type="PROSITE" id="PS50110">
    <property type="entry name" value="RESPONSE_REGULATORY"/>
    <property type="match status" value="1"/>
</dbReference>
<name>V4RJZ7_9HYPH</name>
<dbReference type="STRING" id="631454.N177_1492"/>
<evidence type="ECO:0000256" key="1">
    <source>
        <dbReference type="ARBA" id="ARBA00022553"/>
    </source>
</evidence>
<evidence type="ECO:0000256" key="2">
    <source>
        <dbReference type="ARBA" id="ARBA00023015"/>
    </source>
</evidence>
<keyword evidence="2" id="KW-0805">Transcription regulation</keyword>
<evidence type="ECO:0000256" key="3">
    <source>
        <dbReference type="ARBA" id="ARBA00023163"/>
    </source>
</evidence>
<accession>V4RJZ7</accession>
<feature type="modified residue" description="4-aspartylphosphate" evidence="4">
    <location>
        <position position="65"/>
    </location>
</feature>
<dbReference type="Pfam" id="PF00072">
    <property type="entry name" value="Response_reg"/>
    <property type="match status" value="1"/>
</dbReference>
<dbReference type="GO" id="GO:0000160">
    <property type="term" value="P:phosphorelay signal transduction system"/>
    <property type="evidence" value="ECO:0007669"/>
    <property type="project" value="InterPro"/>
</dbReference>
<keyword evidence="7" id="KW-1185">Reference proteome</keyword>
<reference evidence="6" key="1">
    <citation type="journal article" date="2014" name="Genome Announc.">
        <title>Draft Genome Sequence of Lutibaculum baratangense Strain AMV1T, Isolated from a Mud Volcano in Andamans, India.</title>
        <authorList>
            <person name="Singh A."/>
            <person name="Sreenivas A."/>
            <person name="Sathyanarayana Reddy G."/>
            <person name="Pinnaka A.K."/>
            <person name="Shivaji S."/>
        </authorList>
    </citation>
    <scope>NUCLEOTIDE SEQUENCE [LARGE SCALE GENOMIC DNA]</scope>
    <source>
        <strain evidence="6">AMV1</strain>
    </source>
</reference>
<gene>
    <name evidence="6" type="ORF">N177_1492</name>
</gene>
<dbReference type="AlphaFoldDB" id="V4RJZ7"/>
<feature type="domain" description="Response regulatory" evidence="5">
    <location>
        <begin position="16"/>
        <end position="132"/>
    </location>
</feature>
<dbReference type="CDD" id="cd00156">
    <property type="entry name" value="REC"/>
    <property type="match status" value="1"/>
</dbReference>
<organism evidence="6 7">
    <name type="scientific">Lutibaculum baratangense AMV1</name>
    <dbReference type="NCBI Taxonomy" id="631454"/>
    <lineage>
        <taxon>Bacteria</taxon>
        <taxon>Pseudomonadati</taxon>
        <taxon>Pseudomonadota</taxon>
        <taxon>Alphaproteobacteria</taxon>
        <taxon>Hyphomicrobiales</taxon>
        <taxon>Tepidamorphaceae</taxon>
        <taxon>Lutibaculum</taxon>
    </lineage>
</organism>
<dbReference type="PANTHER" id="PTHR44591:SF3">
    <property type="entry name" value="RESPONSE REGULATORY DOMAIN-CONTAINING PROTEIN"/>
    <property type="match status" value="1"/>
</dbReference>
<proteinExistence type="predicted"/>
<comment type="caution">
    <text evidence="6">The sequence shown here is derived from an EMBL/GenBank/DDBJ whole genome shotgun (WGS) entry which is preliminary data.</text>
</comment>
<dbReference type="Gene3D" id="3.40.50.2300">
    <property type="match status" value="1"/>
</dbReference>
<dbReference type="EMBL" id="AWXZ01000018">
    <property type="protein sequence ID" value="ESR25659.1"/>
    <property type="molecule type" value="Genomic_DNA"/>
</dbReference>
<evidence type="ECO:0000259" key="5">
    <source>
        <dbReference type="PROSITE" id="PS50110"/>
    </source>
</evidence>
<dbReference type="OrthoDB" id="9782655at2"/>
<evidence type="ECO:0000256" key="4">
    <source>
        <dbReference type="PROSITE-ProRule" id="PRU00169"/>
    </source>
</evidence>
<evidence type="ECO:0000313" key="6">
    <source>
        <dbReference type="EMBL" id="ESR25659.1"/>
    </source>
</evidence>
<protein>
    <submittedName>
        <fullName evidence="6">Response regulator</fullName>
    </submittedName>
</protein>
<evidence type="ECO:0000313" key="7">
    <source>
        <dbReference type="Proteomes" id="UP000017819"/>
    </source>
</evidence>
<sequence>MAEETAWSYVLDEPVRLLAADDDPILREFAKVHLATPQATVEAAADGDEAWRKLQEEEFDLVLLDIDMPGRDGFELLRLIRSDPRLSGLPCVMLTGREDIASIDRAYALGSSSFATKPVNWRQLSYHLLHVLRSARAEQELRARPQAPAARAQEADGERVRFSLETIEQAAMLLAEEARDEATASRLQTIVTEARRALRTLLPPETPEG</sequence>
<dbReference type="InterPro" id="IPR011006">
    <property type="entry name" value="CheY-like_superfamily"/>
</dbReference>
<dbReference type="InterPro" id="IPR050595">
    <property type="entry name" value="Bact_response_regulator"/>
</dbReference>
<dbReference type="SUPFAM" id="SSF52172">
    <property type="entry name" value="CheY-like"/>
    <property type="match status" value="1"/>
</dbReference>
<keyword evidence="3" id="KW-0804">Transcription</keyword>
<keyword evidence="1 4" id="KW-0597">Phosphoprotein</keyword>
<dbReference type="InterPro" id="IPR001789">
    <property type="entry name" value="Sig_transdc_resp-reg_receiver"/>
</dbReference>
<dbReference type="SMART" id="SM00448">
    <property type="entry name" value="REC"/>
    <property type="match status" value="1"/>
</dbReference>
<dbReference type="RefSeq" id="WP_023431634.1">
    <property type="nucleotide sequence ID" value="NZ_AWXZ01000018.1"/>
</dbReference>
<dbReference type="eggNOG" id="COG0745">
    <property type="taxonomic scope" value="Bacteria"/>
</dbReference>